<organism evidence="2">
    <name type="scientific">human gut metagenome</name>
    <dbReference type="NCBI Taxonomy" id="408170"/>
    <lineage>
        <taxon>unclassified sequences</taxon>
        <taxon>metagenomes</taxon>
        <taxon>organismal metagenomes</taxon>
    </lineage>
</organism>
<keyword evidence="1" id="KW-0812">Transmembrane</keyword>
<feature type="non-terminal residue" evidence="2">
    <location>
        <position position="44"/>
    </location>
</feature>
<comment type="caution">
    <text evidence="2">The sequence shown here is derived from an EMBL/GenBank/DDBJ whole genome shotgun (WGS) entry which is preliminary data.</text>
</comment>
<dbReference type="Pfam" id="PF17255">
    <property type="entry name" value="EbsA"/>
    <property type="match status" value="1"/>
</dbReference>
<feature type="transmembrane region" description="Helical" evidence="1">
    <location>
        <begin position="26"/>
        <end position="43"/>
    </location>
</feature>
<proteinExistence type="predicted"/>
<accession>W1XA10</accession>
<keyword evidence="1" id="KW-1133">Transmembrane helix</keyword>
<dbReference type="AlphaFoldDB" id="W1XA10"/>
<protein>
    <submittedName>
        <fullName evidence="2">Pore forming protein ebsA</fullName>
    </submittedName>
</protein>
<name>W1XA10_9ZZZZ</name>
<gene>
    <name evidence="2" type="ORF">Q604_UNBC17166G0001</name>
</gene>
<evidence type="ECO:0000313" key="2">
    <source>
        <dbReference type="EMBL" id="ETJ26961.1"/>
    </source>
</evidence>
<evidence type="ECO:0000256" key="1">
    <source>
        <dbReference type="SAM" id="Phobius"/>
    </source>
</evidence>
<reference evidence="2" key="1">
    <citation type="submission" date="2013-12" db="EMBL/GenBank/DDBJ databases">
        <title>A Varibaculum cambriense genome reconstructed from a premature infant gut community with otherwise low bacterial novelty that shifts toward anaerobic metabolism during the third week of life.</title>
        <authorList>
            <person name="Brown C.T."/>
            <person name="Sharon I."/>
            <person name="Thomas B.C."/>
            <person name="Castelle C.J."/>
            <person name="Morowitz M.J."/>
            <person name="Banfield J.F."/>
        </authorList>
    </citation>
    <scope>NUCLEOTIDE SEQUENCE</scope>
</reference>
<keyword evidence="1" id="KW-0472">Membrane</keyword>
<sequence length="44" mass="5228">MINYIRGGVDMIKIFGQLRYHWQPDLSLLIIYWSLSVIPIFIGF</sequence>
<dbReference type="InterPro" id="IPR020215">
    <property type="entry name" value="EbsA-like"/>
</dbReference>
<dbReference type="EMBL" id="AZMM01017166">
    <property type="protein sequence ID" value="ETJ26961.1"/>
    <property type="molecule type" value="Genomic_DNA"/>
</dbReference>